<dbReference type="EMBL" id="SLXU01000007">
    <property type="protein sequence ID" value="TCP60967.1"/>
    <property type="molecule type" value="Genomic_DNA"/>
</dbReference>
<dbReference type="PROSITE" id="PS00211">
    <property type="entry name" value="ABC_TRANSPORTER_1"/>
    <property type="match status" value="1"/>
</dbReference>
<dbReference type="Pfam" id="PF00005">
    <property type="entry name" value="ABC_tran"/>
    <property type="match status" value="1"/>
</dbReference>
<evidence type="ECO:0000256" key="6">
    <source>
        <dbReference type="ARBA" id="ARBA00061968"/>
    </source>
</evidence>
<dbReference type="AlphaFoldDB" id="A0A4R2RFV0"/>
<dbReference type="InterPro" id="IPR051921">
    <property type="entry name" value="ABC_osmolyte_uptake_ATP-bind"/>
</dbReference>
<dbReference type="FunFam" id="3.40.50.300:FF:000201">
    <property type="entry name" value="Glycine betaine/L-proline ABC transporter ATP-binding protein"/>
    <property type="match status" value="1"/>
</dbReference>
<dbReference type="NCBIfam" id="TIGR01186">
    <property type="entry name" value="proV"/>
    <property type="match status" value="1"/>
</dbReference>
<dbReference type="EC" id="7.6.2.9" evidence="7"/>
<protein>
    <recommendedName>
        <fullName evidence="7">Quaternary amine transport ATP-binding protein</fullName>
        <ecNumber evidence="7">7.6.2.9</ecNumber>
    </recommendedName>
</protein>
<dbReference type="GO" id="GO:0016887">
    <property type="term" value="F:ATP hydrolysis activity"/>
    <property type="evidence" value="ECO:0007669"/>
    <property type="project" value="UniProtKB-UniRule"/>
</dbReference>
<dbReference type="PANTHER" id="PTHR43869">
    <property type="entry name" value="GLYCINE BETAINE/PROLINE BETAINE TRANSPORT SYSTEM ATP-BINDING PROTEIN PROV"/>
    <property type="match status" value="1"/>
</dbReference>
<gene>
    <name evidence="10" type="ORF">EV663_107143</name>
</gene>
<accession>A0A4R2RFV0</accession>
<evidence type="ECO:0000256" key="8">
    <source>
        <dbReference type="SAM" id="MobiDB-lite"/>
    </source>
</evidence>
<comment type="subunit">
    <text evidence="6">The complex is probably composed of two ATP-binding proteins (TmoW), two transmembrane proteins (TmoV) and a solute-binding protein (TmoX).</text>
</comment>
<evidence type="ECO:0000256" key="3">
    <source>
        <dbReference type="ARBA" id="ARBA00022741"/>
    </source>
</evidence>
<evidence type="ECO:0000259" key="9">
    <source>
        <dbReference type="PROSITE" id="PS50893"/>
    </source>
</evidence>
<comment type="subunit">
    <text evidence="7">The complex is probably composed of two ATP-binding proteins, two transmembrane proteins and a solute-binding protein.</text>
</comment>
<feature type="domain" description="ABC transporter" evidence="9">
    <location>
        <begin position="31"/>
        <end position="267"/>
    </location>
</feature>
<keyword evidence="11" id="KW-1185">Reference proteome</keyword>
<feature type="region of interest" description="Disordered" evidence="8">
    <location>
        <begin position="341"/>
        <end position="363"/>
    </location>
</feature>
<evidence type="ECO:0000256" key="7">
    <source>
        <dbReference type="RuleBase" id="RU369116"/>
    </source>
</evidence>
<dbReference type="SUPFAM" id="SSF52540">
    <property type="entry name" value="P-loop containing nucleoside triphosphate hydrolases"/>
    <property type="match status" value="1"/>
</dbReference>
<dbReference type="GO" id="GO:0006970">
    <property type="term" value="P:response to osmotic stress"/>
    <property type="evidence" value="ECO:0007669"/>
    <property type="project" value="UniProtKB-ARBA"/>
</dbReference>
<evidence type="ECO:0000313" key="10">
    <source>
        <dbReference type="EMBL" id="TCP60967.1"/>
    </source>
</evidence>
<dbReference type="SMART" id="SM00382">
    <property type="entry name" value="AAA"/>
    <property type="match status" value="1"/>
</dbReference>
<comment type="caution">
    <text evidence="10">The sequence shown here is derived from an EMBL/GenBank/DDBJ whole genome shotgun (WGS) entry which is preliminary data.</text>
</comment>
<comment type="subcellular location">
    <subcellularLocation>
        <location evidence="7">Cell inner membrane</location>
        <topology evidence="7">Peripheral membrane protein</topology>
    </subcellularLocation>
</comment>
<dbReference type="Gene3D" id="3.40.50.300">
    <property type="entry name" value="P-loop containing nucleotide triphosphate hydrolases"/>
    <property type="match status" value="1"/>
</dbReference>
<dbReference type="InterPro" id="IPR005892">
    <property type="entry name" value="Gly-betaine_transp_ATP-bd"/>
</dbReference>
<dbReference type="PANTHER" id="PTHR43869:SF1">
    <property type="entry name" value="GLYCINE BETAINE_PROLINE BETAINE TRANSPORT SYSTEM ATP-BINDING PROTEIN PROV"/>
    <property type="match status" value="1"/>
</dbReference>
<dbReference type="InterPro" id="IPR017871">
    <property type="entry name" value="ABC_transporter-like_CS"/>
</dbReference>
<evidence type="ECO:0000256" key="2">
    <source>
        <dbReference type="ARBA" id="ARBA00022448"/>
    </source>
</evidence>
<evidence type="ECO:0000313" key="11">
    <source>
        <dbReference type="Proteomes" id="UP000295050"/>
    </source>
</evidence>
<sequence length="363" mass="40214">MSDDIKISIRNLFKIFGPDPQGALEHVRAGMGKSDLLEEQGHVLGLKDINVDMQAGKITVIMGLSGSGKSTLIRHLNRLIEPTAGEVIVNGEDVLAYNEDQLRRLRRENMSMVFQKFALLPHRTVLENAGMPLEVRGYDRKDREDEARKWLNRVGLEGQDNQFPHQLSGGMQQRVGIARALTSNADIMLMDEAFSALDPLIRTDMQDLLLELQEELHKTVVFITHDLDEALKLADHLVILKDGQIIQQGEPQHILLHPNDPYIMDFISDINRARVLRVRSVMQKTDQHRPGLAGDVDAEDTLESVIALSGGDTALGYRVLRHGTQVGILSVKDLVRALVPTAASEEGPRSSSGLSLSHGTGSR</sequence>
<evidence type="ECO:0000256" key="1">
    <source>
        <dbReference type="ARBA" id="ARBA00005417"/>
    </source>
</evidence>
<evidence type="ECO:0000256" key="5">
    <source>
        <dbReference type="ARBA" id="ARBA00051811"/>
    </source>
</evidence>
<proteinExistence type="inferred from homology"/>
<dbReference type="InterPro" id="IPR027417">
    <property type="entry name" value="P-loop_NTPase"/>
</dbReference>
<organism evidence="10 11">
    <name type="scientific">Rhodovulum bhavnagarense</name>
    <dbReference type="NCBI Taxonomy" id="992286"/>
    <lineage>
        <taxon>Bacteria</taxon>
        <taxon>Pseudomonadati</taxon>
        <taxon>Pseudomonadota</taxon>
        <taxon>Alphaproteobacteria</taxon>
        <taxon>Rhodobacterales</taxon>
        <taxon>Paracoccaceae</taxon>
        <taxon>Rhodovulum</taxon>
    </lineage>
</organism>
<comment type="catalytic activity">
    <reaction evidence="5">
        <text>a quaternary ammonium(out) + ATP + H2O = a quaternary ammonium(in) + ADP + phosphate + H(+)</text>
        <dbReference type="Rhea" id="RHEA:11036"/>
        <dbReference type="ChEBI" id="CHEBI:15377"/>
        <dbReference type="ChEBI" id="CHEBI:15378"/>
        <dbReference type="ChEBI" id="CHEBI:30616"/>
        <dbReference type="ChEBI" id="CHEBI:35267"/>
        <dbReference type="ChEBI" id="CHEBI:43474"/>
        <dbReference type="ChEBI" id="CHEBI:456216"/>
        <dbReference type="EC" id="7.6.2.9"/>
    </reaction>
    <physiologicalReaction direction="left-to-right" evidence="5">
        <dbReference type="Rhea" id="RHEA:11037"/>
    </physiologicalReaction>
</comment>
<dbReference type="PROSITE" id="PS50893">
    <property type="entry name" value="ABC_TRANSPORTER_2"/>
    <property type="match status" value="1"/>
</dbReference>
<dbReference type="GO" id="GO:0005524">
    <property type="term" value="F:ATP binding"/>
    <property type="evidence" value="ECO:0007669"/>
    <property type="project" value="UniProtKB-UniRule"/>
</dbReference>
<keyword evidence="4 7" id="KW-0067">ATP-binding</keyword>
<reference evidence="10 11" key="1">
    <citation type="submission" date="2019-03" db="EMBL/GenBank/DDBJ databases">
        <title>Genomic Encyclopedia of Type Strains, Phase IV (KMG-IV): sequencing the most valuable type-strain genomes for metagenomic binning, comparative biology and taxonomic classification.</title>
        <authorList>
            <person name="Goeker M."/>
        </authorList>
    </citation>
    <scope>NUCLEOTIDE SEQUENCE [LARGE SCALE GENOMIC DNA]</scope>
    <source>
        <strain evidence="10 11">DSM 24766</strain>
    </source>
</reference>
<keyword evidence="7" id="KW-1003">Cell membrane</keyword>
<dbReference type="GO" id="GO:0015418">
    <property type="term" value="F:ABC-type quaternary ammonium compound transporting activity"/>
    <property type="evidence" value="ECO:0007669"/>
    <property type="project" value="UniProtKB-EC"/>
</dbReference>
<dbReference type="GO" id="GO:0031460">
    <property type="term" value="P:glycine betaine transport"/>
    <property type="evidence" value="ECO:0007669"/>
    <property type="project" value="InterPro"/>
</dbReference>
<dbReference type="Proteomes" id="UP000295050">
    <property type="component" value="Unassembled WGS sequence"/>
</dbReference>
<dbReference type="InterPro" id="IPR003593">
    <property type="entry name" value="AAA+_ATPase"/>
</dbReference>
<keyword evidence="3 7" id="KW-0547">Nucleotide-binding</keyword>
<dbReference type="RefSeq" id="WP_132951512.1">
    <property type="nucleotide sequence ID" value="NZ_SLXU01000007.1"/>
</dbReference>
<name>A0A4R2RFV0_9RHOB</name>
<dbReference type="OrthoDB" id="9802264at2"/>
<dbReference type="InterPro" id="IPR003439">
    <property type="entry name" value="ABC_transporter-like_ATP-bd"/>
</dbReference>
<keyword evidence="7" id="KW-0472">Membrane</keyword>
<dbReference type="GO" id="GO:0005886">
    <property type="term" value="C:plasma membrane"/>
    <property type="evidence" value="ECO:0007669"/>
    <property type="project" value="UniProtKB-SubCell"/>
</dbReference>
<feature type="compositionally biased region" description="Low complexity" evidence="8">
    <location>
        <begin position="349"/>
        <end position="363"/>
    </location>
</feature>
<dbReference type="GO" id="GO:0006865">
    <property type="term" value="P:amino acid transport"/>
    <property type="evidence" value="ECO:0007669"/>
    <property type="project" value="UniProtKB-UniRule"/>
</dbReference>
<keyword evidence="7" id="KW-0997">Cell inner membrane</keyword>
<evidence type="ECO:0000256" key="4">
    <source>
        <dbReference type="ARBA" id="ARBA00022840"/>
    </source>
</evidence>
<keyword evidence="2 7" id="KW-0813">Transport</keyword>
<comment type="similarity">
    <text evidence="1 7">Belongs to the ABC transporter superfamily.</text>
</comment>